<dbReference type="InterPro" id="IPR052208">
    <property type="entry name" value="DmX-like/RAVE_component"/>
</dbReference>
<dbReference type="SMART" id="SM00320">
    <property type="entry name" value="WD40"/>
    <property type="match status" value="11"/>
</dbReference>
<dbReference type="RefSeq" id="XP_022257739.1">
    <property type="nucleotide sequence ID" value="XM_022402031.1"/>
</dbReference>
<feature type="compositionally biased region" description="Polar residues" evidence="2">
    <location>
        <begin position="1008"/>
        <end position="1022"/>
    </location>
</feature>
<evidence type="ECO:0000313" key="6">
    <source>
        <dbReference type="RefSeq" id="XP_022257742.1"/>
    </source>
</evidence>
<accession>A0ABM1TPD3</accession>
<dbReference type="Pfam" id="PF00400">
    <property type="entry name" value="WD40"/>
    <property type="match status" value="3"/>
</dbReference>
<dbReference type="InterPro" id="IPR022033">
    <property type="entry name" value="Rav1p_C"/>
</dbReference>
<feature type="repeat" description="WD" evidence="1">
    <location>
        <begin position="3285"/>
        <end position="3319"/>
    </location>
</feature>
<keyword evidence="4" id="KW-1185">Reference proteome</keyword>
<feature type="region of interest" description="Disordered" evidence="2">
    <location>
        <begin position="607"/>
        <end position="644"/>
    </location>
</feature>
<protein>
    <submittedName>
        <fullName evidence="5">DmX-like protein 2 isoform X1</fullName>
    </submittedName>
    <submittedName>
        <fullName evidence="6">DmX-like protein 2 isoform X2</fullName>
    </submittedName>
</protein>
<feature type="compositionally biased region" description="Acidic residues" evidence="2">
    <location>
        <begin position="2720"/>
        <end position="2735"/>
    </location>
</feature>
<evidence type="ECO:0000313" key="4">
    <source>
        <dbReference type="Proteomes" id="UP000694941"/>
    </source>
</evidence>
<dbReference type="Proteomes" id="UP000694941">
    <property type="component" value="Unplaced"/>
</dbReference>
<dbReference type="RefSeq" id="XP_022257742.1">
    <property type="nucleotide sequence ID" value="XM_022402034.1"/>
</dbReference>
<evidence type="ECO:0000259" key="3">
    <source>
        <dbReference type="Pfam" id="PF12234"/>
    </source>
</evidence>
<dbReference type="InterPro" id="IPR001680">
    <property type="entry name" value="WD40_rpt"/>
</dbReference>
<organism evidence="4 5">
    <name type="scientific">Limulus polyphemus</name>
    <name type="common">Atlantic horseshoe crab</name>
    <dbReference type="NCBI Taxonomy" id="6850"/>
    <lineage>
        <taxon>Eukaryota</taxon>
        <taxon>Metazoa</taxon>
        <taxon>Ecdysozoa</taxon>
        <taxon>Arthropoda</taxon>
        <taxon>Chelicerata</taxon>
        <taxon>Merostomata</taxon>
        <taxon>Xiphosura</taxon>
        <taxon>Limulidae</taxon>
        <taxon>Limulus</taxon>
    </lineage>
</organism>
<gene>
    <name evidence="5 6" type="primary">LOC106472611</name>
</gene>
<dbReference type="Gene3D" id="2.130.10.10">
    <property type="entry name" value="YVTN repeat-like/Quinoprotein amine dehydrogenase"/>
    <property type="match status" value="2"/>
</dbReference>
<dbReference type="PROSITE" id="PS50082">
    <property type="entry name" value="WD_REPEATS_2"/>
    <property type="match status" value="1"/>
</dbReference>
<dbReference type="SUPFAM" id="SSF50978">
    <property type="entry name" value="WD40 repeat-like"/>
    <property type="match status" value="2"/>
</dbReference>
<sequence>MNRHQVLTGAVNAGAHCYAVGSVEGVPFTAYAAGCNVVILASNFQRTQIIPGVHYGNVQVGCLDCSTDIGKIAAAYGKQVYIFEPTPLLNANSSHHLDYHWVQTATISAECYVTVMSWNLEGTRLLIGGEIIQLWHLETCTKEDTIEEEGTNFQLGQEEYMFKTDTEECSKWECVWKCRTAHPVSILKFSPDGTLFASAGHADRLVKIWYENKKVNFTSHIGHSLSGSEINYTFIYIAHPRAVTGFSWRKTSKYMPRASVANMLVTSCRDNICRLWVQTLLPDDGLINLQQIETLASQTPRLHTQRHRQRIMQRLKHMKSFNQYKRRQASQLTEDPHETIPTLPSTYSVHDFHSFGFHGSGIAPGLHFHLAASINAETDIPLVPSMSGGSGLREPNFVLHWINNKELTFTQAAEHLLQEVSQKVLQTEGHESDSEQGNSDDQDVQAETGVKKTSVKTTKAKKSKLYGKQQKSFSYEDLNEDATSKHSFSTVSSSASLATELSNTSLQSPLGDALDRKIESLLREWHQGPDLLFSIHPVDGSLLVWLVDWLDEYDPGSFRQAQVSFSSRIPNAISLSDAATMSHHLSLYFPRAGLDLRVAMQGFHSKETKDYTSQDSPSKINEDKTASSPTKLPVDGGLDHKKREPKSAFHLTTPVVCMLSKHNNGSLNLWHLVFGENTAFTQVLSIGHAARVCGHRFRINDITCHPVLPLLLTTSHHNLPGRSGSGNNSAPVTPSSPSCCPPNGLPHIGFCSELILWKVDPVGPLSKSGGVTELARINSLETAAFANVAWVPTLLPSTTLGNISNSPSACFVASDGQQLRIYQAVIDARTLLAEVSSAKRKYRNSDLSLSSSTSSGLGYRQLSLQETFKIISLQSTSRPGCIIELDSIANATHDWKNTQLLHVFQEQLIIGDNIMSKYSSGMEGKGMGLVEPNLQAVIDLQHSSVFEEPFYLVVLEKNDEGLSVLHMWRLIIASQSVEDGGGQNFTYVPDSDLVQDSDHSNRSSRSNTPEPTGGSSFSSPQAQPLRITTKKVCTEVLPLPEDVDIVHAAPAVGHLSSSNIYPACFAPYLVSTACSDGKVRFWRCEAKETGDLAEPFKYTWLEWEMMLNKTSSAIQVPGDPLTVNCAYSGRMACAYKHGKSFTRPSSGNPHGRYVNISVAIFECESTGGSEWVLEDTIHLKNIGLPQPDGIADLDLGSLYSASVRNRRTVNTFVQKLGSDDIASEHAPNLQRLLSVPSYATLHTLRRTISEQGNQSLLTQKSLVDLDWVSTEDGSHVLTVGVGSKILVFTPVSTEIAEATAEAMNTFNAGGRPALLKQASSMSMIPHHNEEVRWMRLRTTHLTTVDGLPPLPMQLSWVRDGILVVGMDSEMHIYTQWHQCKNSLDDLEQGKDMHKDTEVVVGSRNLVEEELLSRAQETSQLPFSSTSPSGLPRNISSNVLTIGIDSKKKREAQAKIITTNDNIFNDSPLPYFGLFEASRLACPVLPQYHPKQLMELLGFGKISRVKAILSHLVRCISGTGQMKTQKNYLQVPDHFEDNETDARGSPRSWAKSRAFSLAPTSPNLRSPLDPQGSVSVYPEEVQLDYVEITSIPPLPLSTLLDADKEITTRSTPTHTEDGNIAQDYSDLFTTGVHEMEDSLDAILSNSFSLGSKKERQKLHVPERSFLTLFDKRQAHLLTKLLTHTHLPGLSSLDQMHLLALADTVSSFSTTLSDRFNFDQEKQVSAKDTLSNKLDGMNIQALTESLDDCGLRFLLAMRHYTFLLRCLKIAQRAQLQRQGLRTDSLVWAFHSETQEELLQFVPCVQRGNPRWSELREVGVGLWVRSNNTLRKLIEKVSKCAFQAKNDPLDAALFYLAMKKKNIVWGLFRSVGDQKMTAFFQNNFAEDRWRKSALKNAFALLGKQRFEHAAAFFLLAGAIQDAIEVCLNKLNDLQLAMVIVRLYEGDLETTPLNLRRLIYEEILGCDAEGNNYSVSHAHPDPFLRSMAHWLLQDYNGALNTLLQTGVGQSHPRVQDDDEKSSTKQASANPSVFNFYLYLRTHPLVVRRQLAQTVQDKKKARSLMLTGFKYSIDPADQKSALQVTNDIITPLERRLFFTTANLHFRAGCPALALEVLSRLPNLVATDISVLEEGVPPSPDPLLQFKTKNLNHVKSGTLDDLDETEKTVQLDWSQPVTKEDNALDFDWSTPVVSSSALDEPVSFNVLDDSESSSDEESGISVKAKVDTEKVKSSKAEETKQDTKLDIMAQQLKFIACLKIMMEELSTLATGFEVDGGQLRYQLYIWLERGVAALRELCRYGSNISSHISGNENVIGVESLDIGGEQLFSSMTIRWDAESRGENRPTLHEILQADKQDFEAKLRRAYKRKQWLKANETLLRTLLSYCSLHGAQGGGLAAVRMELILLLQELQQDRSQQQLLSPLPFPTTLPLLAASVACQKTVIADPIRHLQAMTHDILRCITEIGNPPSVNRGNFNQVNVLQGLGTALSACIYQSLCDSDNFNVKQSSSTLGTEDLMSSSVVFHNSHLLAGYSRRHRYCSDGSDPLIPNTAPSKWPGVQSLRALLARDKDEDSPKLHTLLSEAFFAVYLSHLVYGLATCDCQVLYRLVGLNLSEKTWAMLYGGGAKRLLHVATSGQHPLTSSSSEKSTPGEEGLLNTLSKQRMKLHMKLLGQLGQSTAQATIKEDRPTYREQFVPPEMSMVSCFMSKPELPEEYQPVDYDSSESLPSDDDDDDEEEDEVDGGDVFGDFTENTTGAINHAKKSTKTSKLDQLDPSSYSWEIMRYAILKLVHCHMLTFLGVAGIDLPELPVSSPMIHSVLRTLELWLHQVKMHMESFGSPPPHYLPECFVESNQGGPAIQKYKALLELQNTPFRSQSSAALPAKRLWNFLVRQEPVQDIFIRYIFSRRHAHVQENSAGQDTDSVDYPTPDLVRVIHKDQDSITTFCVSKINAGTIALATPKEIQELDISLLLEPTPWLEDEAEFDILNLEKPPELLPASDFLVVQHPSDRGSGSSGYGLISGAPNSVGGSSYNSPTGPAPPQIGIQTGRGAAMSIQNRRYDSGNKRYTLLKGHHFPGSSNPKFCQFVIERSRHLLKPSVQRERERLPVPAELKRHRTDGVRKMCAHPLLPLYLSGAQDGSLQMWEWGHQQGVSSPRQPGTFAKVTNVLFNVQGNKFGVTDGDGNLSLWQVGLSNVTAKPFFSAQCHSKQVSDFAFVSSSSLIATAGHSAENKNICLWDTLLPQRKAMVSAFICHEQGSSAVVYAPQQQVLISAGKKGDICIFDVRQRQLRHRFQAHDSPIKCLALDPGEEYFVTGSADGDIKVWGLSVHILFYSFLGEHSRSTLFRNIGMGVSQVYVDSAGRLFSCGADGSMKLRQLPDRDSIINFYN</sequence>
<feature type="domain" description="RAVE complex protein Rav1 C-terminal" evidence="3">
    <location>
        <begin position="1737"/>
        <end position="2047"/>
    </location>
</feature>
<dbReference type="PANTHER" id="PTHR13950:SF9">
    <property type="entry name" value="RABCONNECTIN-3A"/>
    <property type="match status" value="1"/>
</dbReference>
<dbReference type="Pfam" id="PF12234">
    <property type="entry name" value="Rav1p_C"/>
    <property type="match status" value="1"/>
</dbReference>
<dbReference type="PANTHER" id="PTHR13950">
    <property type="entry name" value="RABCONNECTIN-RELATED"/>
    <property type="match status" value="1"/>
</dbReference>
<feature type="region of interest" description="Disordered" evidence="2">
    <location>
        <begin position="2708"/>
        <end position="2764"/>
    </location>
</feature>
<evidence type="ECO:0000313" key="5">
    <source>
        <dbReference type="RefSeq" id="XP_022257739.1"/>
    </source>
</evidence>
<reference evidence="5 6" key="1">
    <citation type="submission" date="2025-05" db="UniProtKB">
        <authorList>
            <consortium name="RefSeq"/>
        </authorList>
    </citation>
    <scope>IDENTIFICATION</scope>
    <source>
        <tissue evidence="5 6">Muscle</tissue>
    </source>
</reference>
<feature type="region of interest" description="Disordered" evidence="2">
    <location>
        <begin position="988"/>
        <end position="1023"/>
    </location>
</feature>
<dbReference type="GeneID" id="106472611"/>
<dbReference type="InterPro" id="IPR036322">
    <property type="entry name" value="WD40_repeat_dom_sf"/>
</dbReference>
<dbReference type="PROSITE" id="PS50294">
    <property type="entry name" value="WD_REPEATS_REGION"/>
    <property type="match status" value="1"/>
</dbReference>
<name>A0ABM1TPD3_LIMPO</name>
<keyword evidence="1" id="KW-0853">WD repeat</keyword>
<feature type="region of interest" description="Disordered" evidence="2">
    <location>
        <begin position="425"/>
        <end position="454"/>
    </location>
</feature>
<proteinExistence type="predicted"/>
<evidence type="ECO:0000256" key="1">
    <source>
        <dbReference type="PROSITE-ProRule" id="PRU00221"/>
    </source>
</evidence>
<evidence type="ECO:0000256" key="2">
    <source>
        <dbReference type="SAM" id="MobiDB-lite"/>
    </source>
</evidence>
<dbReference type="InterPro" id="IPR015943">
    <property type="entry name" value="WD40/YVTN_repeat-like_dom_sf"/>
</dbReference>